<dbReference type="AlphaFoldDB" id="A0A165SD98"/>
<accession>A0A165SD98</accession>
<dbReference type="Proteomes" id="UP000076761">
    <property type="component" value="Unassembled WGS sequence"/>
</dbReference>
<evidence type="ECO:0000313" key="1">
    <source>
        <dbReference type="EMBL" id="KZT24991.1"/>
    </source>
</evidence>
<protein>
    <submittedName>
        <fullName evidence="1">Uncharacterized protein</fullName>
    </submittedName>
</protein>
<proteinExistence type="predicted"/>
<keyword evidence="2" id="KW-1185">Reference proteome</keyword>
<dbReference type="EMBL" id="KV425574">
    <property type="protein sequence ID" value="KZT24991.1"/>
    <property type="molecule type" value="Genomic_DNA"/>
</dbReference>
<dbReference type="InParanoid" id="A0A165SD98"/>
<dbReference type="OrthoDB" id="5043238at2759"/>
<sequence length="221" mass="25145">MAPPEAIALTLLEAPSLDEPANYAKYSVDIIRSYVSLCQPDSSIESVPLSEDCRNLLRDVEAWVREIPQREDAKKETEVKFEVERQARVQRQRELEEEHQKQDKDAQISYKQRLLKLTGFKCKCPEDDGFTGLCPTCRTVLAHCSMCAIVSCPRSGCPGQGTDQLERPPLHFDLVCFSCRTTGSWKDRPMGQCPTCEVFHASKYLIWCQGAVKGHHTRRRL</sequence>
<reference evidence="1 2" key="1">
    <citation type="journal article" date="2016" name="Mol. Biol. Evol.">
        <title>Comparative Genomics of Early-Diverging Mushroom-Forming Fungi Provides Insights into the Origins of Lignocellulose Decay Capabilities.</title>
        <authorList>
            <person name="Nagy L.G."/>
            <person name="Riley R."/>
            <person name="Tritt A."/>
            <person name="Adam C."/>
            <person name="Daum C."/>
            <person name="Floudas D."/>
            <person name="Sun H."/>
            <person name="Yadav J.S."/>
            <person name="Pangilinan J."/>
            <person name="Larsson K.H."/>
            <person name="Matsuura K."/>
            <person name="Barry K."/>
            <person name="Labutti K."/>
            <person name="Kuo R."/>
            <person name="Ohm R.A."/>
            <person name="Bhattacharya S.S."/>
            <person name="Shirouzu T."/>
            <person name="Yoshinaga Y."/>
            <person name="Martin F.M."/>
            <person name="Grigoriev I.V."/>
            <person name="Hibbett D.S."/>
        </authorList>
    </citation>
    <scope>NUCLEOTIDE SEQUENCE [LARGE SCALE GENOMIC DNA]</scope>
    <source>
        <strain evidence="1 2">HHB14362 ss-1</strain>
    </source>
</reference>
<evidence type="ECO:0000313" key="2">
    <source>
        <dbReference type="Proteomes" id="UP000076761"/>
    </source>
</evidence>
<name>A0A165SD98_9AGAM</name>
<organism evidence="1 2">
    <name type="scientific">Neolentinus lepideus HHB14362 ss-1</name>
    <dbReference type="NCBI Taxonomy" id="1314782"/>
    <lineage>
        <taxon>Eukaryota</taxon>
        <taxon>Fungi</taxon>
        <taxon>Dikarya</taxon>
        <taxon>Basidiomycota</taxon>
        <taxon>Agaricomycotina</taxon>
        <taxon>Agaricomycetes</taxon>
        <taxon>Gloeophyllales</taxon>
        <taxon>Gloeophyllaceae</taxon>
        <taxon>Neolentinus</taxon>
    </lineage>
</organism>
<gene>
    <name evidence="1" type="ORF">NEOLEDRAFT_382391</name>
</gene>